<accession>A0AB34IW04</accession>
<comment type="caution">
    <text evidence="6">The sequence shown here is derived from an EMBL/GenBank/DDBJ whole genome shotgun (WGS) entry which is preliminary data.</text>
</comment>
<evidence type="ECO:0000313" key="7">
    <source>
        <dbReference type="Proteomes" id="UP001515480"/>
    </source>
</evidence>
<keyword evidence="2" id="KW-0863">Zinc-finger</keyword>
<reference evidence="6 7" key="1">
    <citation type="journal article" date="2024" name="Science">
        <title>Giant polyketide synthase enzymes in the biosynthesis of giant marine polyether toxins.</title>
        <authorList>
            <person name="Fallon T.R."/>
            <person name="Shende V.V."/>
            <person name="Wierzbicki I.H."/>
            <person name="Pendleton A.L."/>
            <person name="Watervoot N.F."/>
            <person name="Auber R.P."/>
            <person name="Gonzalez D.J."/>
            <person name="Wisecaver J.H."/>
            <person name="Moore B.S."/>
        </authorList>
    </citation>
    <scope>NUCLEOTIDE SEQUENCE [LARGE SCALE GENOMIC DNA]</scope>
    <source>
        <strain evidence="6 7">12B1</strain>
    </source>
</reference>
<feature type="domain" description="CXXC-type" evidence="5">
    <location>
        <begin position="106"/>
        <end position="133"/>
    </location>
</feature>
<dbReference type="InterPro" id="IPR002857">
    <property type="entry name" value="Znf_CXXC"/>
</dbReference>
<keyword evidence="1" id="KW-0479">Metal-binding</keyword>
<evidence type="ECO:0000256" key="3">
    <source>
        <dbReference type="ARBA" id="ARBA00022833"/>
    </source>
</evidence>
<evidence type="ECO:0000313" key="6">
    <source>
        <dbReference type="EMBL" id="KAL1508186.1"/>
    </source>
</evidence>
<dbReference type="EMBL" id="JBGBPQ010000016">
    <property type="protein sequence ID" value="KAL1508186.1"/>
    <property type="molecule type" value="Genomic_DNA"/>
</dbReference>
<organism evidence="6 7">
    <name type="scientific">Prymnesium parvum</name>
    <name type="common">Toxic golden alga</name>
    <dbReference type="NCBI Taxonomy" id="97485"/>
    <lineage>
        <taxon>Eukaryota</taxon>
        <taxon>Haptista</taxon>
        <taxon>Haptophyta</taxon>
        <taxon>Prymnesiophyceae</taxon>
        <taxon>Prymnesiales</taxon>
        <taxon>Prymnesiaceae</taxon>
        <taxon>Prymnesium</taxon>
    </lineage>
</organism>
<feature type="region of interest" description="Disordered" evidence="4">
    <location>
        <begin position="227"/>
        <end position="258"/>
    </location>
</feature>
<keyword evidence="7" id="KW-1185">Reference proteome</keyword>
<dbReference type="Pfam" id="PF02008">
    <property type="entry name" value="zf-CXXC"/>
    <property type="match status" value="1"/>
</dbReference>
<evidence type="ECO:0000256" key="4">
    <source>
        <dbReference type="SAM" id="MobiDB-lite"/>
    </source>
</evidence>
<keyword evidence="3" id="KW-0862">Zinc</keyword>
<dbReference type="GO" id="GO:0003677">
    <property type="term" value="F:DNA binding"/>
    <property type="evidence" value="ECO:0007669"/>
    <property type="project" value="InterPro"/>
</dbReference>
<evidence type="ECO:0000259" key="5">
    <source>
        <dbReference type="Pfam" id="PF02008"/>
    </source>
</evidence>
<gene>
    <name evidence="6" type="ORF">AB1Y20_004306</name>
</gene>
<evidence type="ECO:0000256" key="1">
    <source>
        <dbReference type="ARBA" id="ARBA00022723"/>
    </source>
</evidence>
<proteinExistence type="predicted"/>
<sequence length="354" mass="38700">MELHPDFVLEHELSLMDAGEPLIKRRSEGSVSSSSCLSGDTCVHEAHHSSLSTNSPPLPLPQLLHCPPSFIPPPRHGSEARAAIRVRLTLTVSPASLAAPPGVHVADCGECRFCLDKPRFGGPGTKRQKCAKKRVSLDGGTRIWASVRPMSLERLEHMEMYAHCPLPSALVSATRAGPLPLVWAFQRPRRARPLPPAFVLMYHCESRVPLDTSFLNASLANRFNAARARSERQPKPCSPRSVCAAHARGTKRGRGEPAPACKEEADLRKMQSAEAQLLQLCEQGPLRAYPLDKGGAVDDLLEQTLAMRPAPSGTCCAVAHFDIEDDPSMSEANMTEEWWWEATLHAHDSAHYAA</sequence>
<dbReference type="AlphaFoldDB" id="A0AB34IW04"/>
<name>A0AB34IW04_PRYPA</name>
<dbReference type="Proteomes" id="UP001515480">
    <property type="component" value="Unassembled WGS sequence"/>
</dbReference>
<evidence type="ECO:0000256" key="2">
    <source>
        <dbReference type="ARBA" id="ARBA00022771"/>
    </source>
</evidence>
<dbReference type="GO" id="GO:0008270">
    <property type="term" value="F:zinc ion binding"/>
    <property type="evidence" value="ECO:0007669"/>
    <property type="project" value="UniProtKB-KW"/>
</dbReference>
<protein>
    <recommendedName>
        <fullName evidence="5">CXXC-type domain-containing protein</fullName>
    </recommendedName>
</protein>